<evidence type="ECO:0000313" key="1">
    <source>
        <dbReference type="EMBL" id="WZK88312.1"/>
    </source>
</evidence>
<reference evidence="1 2" key="1">
    <citation type="submission" date="2023-04" db="EMBL/GenBank/DDBJ databases">
        <title>Complete genome sequence of Alisedimentitalea scapharcae.</title>
        <authorList>
            <person name="Rong J.-C."/>
            <person name="Yi M.-L."/>
            <person name="Zhao Q."/>
        </authorList>
    </citation>
    <scope>NUCLEOTIDE SEQUENCE [LARGE SCALE GENOMIC DNA]</scope>
    <source>
        <strain evidence="1 2">KCTC 42119</strain>
    </source>
</reference>
<organism evidence="1 2">
    <name type="scientific">Aliisedimentitalea scapharcae</name>
    <dbReference type="NCBI Taxonomy" id="1524259"/>
    <lineage>
        <taxon>Bacteria</taxon>
        <taxon>Pseudomonadati</taxon>
        <taxon>Pseudomonadota</taxon>
        <taxon>Alphaproteobacteria</taxon>
        <taxon>Rhodobacterales</taxon>
        <taxon>Roseobacteraceae</taxon>
        <taxon>Aliisedimentitalea</taxon>
    </lineage>
</organism>
<protein>
    <recommendedName>
        <fullName evidence="3">TIGR02391 family protein</fullName>
    </recommendedName>
</protein>
<dbReference type="EMBL" id="CP123584">
    <property type="protein sequence ID" value="WZK88312.1"/>
    <property type="molecule type" value="Genomic_DNA"/>
</dbReference>
<sequence>MIERPNFRDTKKAATVLDNWLGDRQYGYRDLNPQIKATLMYFSIVWSIFEFQALDNNASPESITSFVNEKVPADYDFTAFEEAFAYYTQRYVEEGKIKGERFNALVGGSQKMQPNKETVAGIRSALLGSISTPQGKLIGLLLVVYRLRNNAFHGVKWKRGVDDQHDNFEQAICVLINAMDAFVPKKEAR</sequence>
<dbReference type="RefSeq" id="WP_406645697.1">
    <property type="nucleotide sequence ID" value="NZ_CP123584.1"/>
</dbReference>
<proteinExistence type="predicted"/>
<gene>
    <name evidence="1" type="ORF">QEZ52_17165</name>
</gene>
<evidence type="ECO:0000313" key="2">
    <source>
        <dbReference type="Proteomes" id="UP001623232"/>
    </source>
</evidence>
<name>A0ABZ2XSE0_9RHOB</name>
<evidence type="ECO:0008006" key="3">
    <source>
        <dbReference type="Google" id="ProtNLM"/>
    </source>
</evidence>
<dbReference type="Proteomes" id="UP001623232">
    <property type="component" value="Chromosome"/>
</dbReference>
<accession>A0ABZ2XSE0</accession>
<keyword evidence="2" id="KW-1185">Reference proteome</keyword>